<dbReference type="GO" id="GO:0019901">
    <property type="term" value="F:protein kinase binding"/>
    <property type="evidence" value="ECO:0007669"/>
    <property type="project" value="TreeGrafter"/>
</dbReference>
<dbReference type="SMART" id="SM00116">
    <property type="entry name" value="CBS"/>
    <property type="match status" value="4"/>
</dbReference>
<dbReference type="PANTHER" id="PTHR13780">
    <property type="entry name" value="AMP-ACTIVATED PROTEIN KINASE, GAMMA REGULATORY SUBUNIT"/>
    <property type="match status" value="1"/>
</dbReference>
<dbReference type="Gene3D" id="3.10.580.10">
    <property type="entry name" value="CBS-domain"/>
    <property type="match status" value="2"/>
</dbReference>
<dbReference type="GO" id="GO:0005737">
    <property type="term" value="C:cytoplasm"/>
    <property type="evidence" value="ECO:0007669"/>
    <property type="project" value="TreeGrafter"/>
</dbReference>
<name>A0A6F9DQ94_9ASCI</name>
<evidence type="ECO:0000256" key="5">
    <source>
        <dbReference type="PROSITE-ProRule" id="PRU00703"/>
    </source>
</evidence>
<dbReference type="SUPFAM" id="SSF54631">
    <property type="entry name" value="CBS-domain pair"/>
    <property type="match status" value="2"/>
</dbReference>
<dbReference type="Pfam" id="PF00571">
    <property type="entry name" value="CBS"/>
    <property type="match status" value="4"/>
</dbReference>
<dbReference type="EMBL" id="LR789294">
    <property type="protein sequence ID" value="CAB3265156.1"/>
    <property type="molecule type" value="mRNA"/>
</dbReference>
<keyword evidence="3 5" id="KW-0129">CBS domain</keyword>
<comment type="subunit">
    <text evidence="4">AMPK is a heterotrimer of an alpha catalytic subunit (PRKAA1 or PRKAA2), a beta (PRKAB1 or PRKAB2) and a gamma non-catalytic subunits (PRKAG1, PRKAG2 or PRKAG3). Interacts with FNIP1 and FNIP2.</text>
</comment>
<evidence type="ECO:0000313" key="8">
    <source>
        <dbReference type="EMBL" id="CAB3265156.1"/>
    </source>
</evidence>
<dbReference type="AlphaFoldDB" id="A0A6F9DQ94"/>
<dbReference type="GO" id="GO:0016208">
    <property type="term" value="F:AMP binding"/>
    <property type="evidence" value="ECO:0007669"/>
    <property type="project" value="TreeGrafter"/>
</dbReference>
<feature type="domain" description="CBS" evidence="7">
    <location>
        <begin position="329"/>
        <end position="389"/>
    </location>
</feature>
<evidence type="ECO:0000259" key="7">
    <source>
        <dbReference type="PROSITE" id="PS51371"/>
    </source>
</evidence>
<accession>A0A6F9DQ94</accession>
<evidence type="ECO:0000256" key="4">
    <source>
        <dbReference type="ARBA" id="ARBA00025878"/>
    </source>
</evidence>
<dbReference type="InterPro" id="IPR046342">
    <property type="entry name" value="CBS_dom_sf"/>
</dbReference>
<dbReference type="CDD" id="cd04641">
    <property type="entry name" value="CBS_euAMPK_gamma-like_repeat2"/>
    <property type="match status" value="1"/>
</dbReference>
<dbReference type="GO" id="GO:0019887">
    <property type="term" value="F:protein kinase regulator activity"/>
    <property type="evidence" value="ECO:0007669"/>
    <property type="project" value="TreeGrafter"/>
</dbReference>
<keyword evidence="2" id="KW-0677">Repeat</keyword>
<evidence type="ECO:0000256" key="1">
    <source>
        <dbReference type="ARBA" id="ARBA00006750"/>
    </source>
</evidence>
<dbReference type="GO" id="GO:0016301">
    <property type="term" value="F:kinase activity"/>
    <property type="evidence" value="ECO:0007669"/>
    <property type="project" value="UniProtKB-KW"/>
</dbReference>
<dbReference type="InterPro" id="IPR050511">
    <property type="entry name" value="AMPK_gamma/SDS23_families"/>
</dbReference>
<dbReference type="CDD" id="cd04618">
    <property type="entry name" value="CBS_euAMPK_gamma-like_repeat1"/>
    <property type="match status" value="1"/>
</dbReference>
<dbReference type="GO" id="GO:0031588">
    <property type="term" value="C:nucleotide-activated protein kinase complex"/>
    <property type="evidence" value="ECO:0007669"/>
    <property type="project" value="TreeGrafter"/>
</dbReference>
<reference evidence="8" key="1">
    <citation type="submission" date="2020-04" db="EMBL/GenBank/DDBJ databases">
        <authorList>
            <person name="Neveu A P."/>
        </authorList>
    </citation>
    <scope>NUCLEOTIDE SEQUENCE</scope>
    <source>
        <tissue evidence="8">Whole embryo</tissue>
    </source>
</reference>
<feature type="compositionally biased region" description="Low complexity" evidence="6">
    <location>
        <begin position="1"/>
        <end position="15"/>
    </location>
</feature>
<feature type="domain" description="CBS" evidence="7">
    <location>
        <begin position="103"/>
        <end position="163"/>
    </location>
</feature>
<feature type="domain" description="CBS" evidence="7">
    <location>
        <begin position="182"/>
        <end position="242"/>
    </location>
</feature>
<dbReference type="GO" id="GO:0005634">
    <property type="term" value="C:nucleus"/>
    <property type="evidence" value="ECO:0007669"/>
    <property type="project" value="TreeGrafter"/>
</dbReference>
<feature type="region of interest" description="Disordered" evidence="6">
    <location>
        <begin position="1"/>
        <end position="27"/>
    </location>
</feature>
<protein>
    <submittedName>
        <fullName evidence="8">5'-AMP-activated protein kinase subunit gamma-1-like</fullName>
    </submittedName>
</protein>
<evidence type="ECO:0000256" key="2">
    <source>
        <dbReference type="ARBA" id="ARBA00022737"/>
    </source>
</evidence>
<evidence type="ECO:0000256" key="3">
    <source>
        <dbReference type="ARBA" id="ARBA00023122"/>
    </source>
</evidence>
<gene>
    <name evidence="8" type="primary">Prkag1</name>
</gene>
<evidence type="ECO:0000256" key="6">
    <source>
        <dbReference type="SAM" id="MobiDB-lite"/>
    </source>
</evidence>
<keyword evidence="8" id="KW-0418">Kinase</keyword>
<feature type="domain" description="CBS" evidence="7">
    <location>
        <begin position="257"/>
        <end position="317"/>
    </location>
</feature>
<dbReference type="InterPro" id="IPR000644">
    <property type="entry name" value="CBS_dom"/>
</dbReference>
<keyword evidence="8" id="KW-0808">Transferase</keyword>
<dbReference type="PROSITE" id="PS51371">
    <property type="entry name" value="CBS"/>
    <property type="match status" value="4"/>
</dbReference>
<sequence length="389" mass="43887">MINSEDSSQSESYLSRTQTSPASLSHAATDPVLVASRHDRNFISRLGRSDELLDLTQDTENMSTNDDEIMIDRLSLDGSETDEDGSRVYGCFMKEHKCYDLIPTSSKLVVFDIKLPVKKAFYALVANGLRSAPLWNSESQEFIGMLTITDFINILHTYYKSPTVKMHGLEEHLIETWRNGPHSTKLISIDPDASLFDGLRQLVKNKIHRLPIMELVAGNPLYILTHKRILKFLYLFVNELPKPAFMSKTLSELRIGTYTRICTVTEDTLIIEALRLFVQNRVSALPVVNSVGKVVDIYAKFDVINLAVQRSYNNLDITVKQALAHRPLRSPDGGVLRCYLSETLSAIVKRVVDAEVHRLVVVDSEDHVIGIVSLSDMLSFMVLRPYDDV</sequence>
<comment type="similarity">
    <text evidence="1">Belongs to the 5'-AMP-activated protein kinase gamma subunit family.</text>
</comment>
<proteinExistence type="evidence at transcript level"/>
<dbReference type="PANTHER" id="PTHR13780:SF35">
    <property type="entry name" value="LD22662P"/>
    <property type="match status" value="1"/>
</dbReference>
<organism evidence="8">
    <name type="scientific">Phallusia mammillata</name>
    <dbReference type="NCBI Taxonomy" id="59560"/>
    <lineage>
        <taxon>Eukaryota</taxon>
        <taxon>Metazoa</taxon>
        <taxon>Chordata</taxon>
        <taxon>Tunicata</taxon>
        <taxon>Ascidiacea</taxon>
        <taxon>Phlebobranchia</taxon>
        <taxon>Ascidiidae</taxon>
        <taxon>Phallusia</taxon>
    </lineage>
</organism>